<dbReference type="RefSeq" id="XP_067923431.1">
    <property type="nucleotide sequence ID" value="XM_068064594.1"/>
</dbReference>
<comment type="caution">
    <text evidence="2">The sequence shown here is derived from an EMBL/GenBank/DDBJ whole genome shotgun (WGS) entry which is preliminary data.</text>
</comment>
<gene>
    <name evidence="2" type="ORF">CSUI_004403</name>
</gene>
<evidence type="ECO:0000256" key="1">
    <source>
        <dbReference type="SAM" id="Phobius"/>
    </source>
</evidence>
<feature type="transmembrane region" description="Helical" evidence="1">
    <location>
        <begin position="40"/>
        <end position="62"/>
    </location>
</feature>
<proteinExistence type="predicted"/>
<sequence>NEKYNTRISNTSSDFPHIPPFPESVCSCLFPKVCLSSWRILLPCTFLAEATISIVSCLFILLKFSSRSGCCILAYFASPFLSSSSFHLLSSIRPSHLYPDRIFSVMVKRNSNLSWSLSSFVPSPPRAVCYCFSLNFLLTVNILRKCR</sequence>
<dbReference type="EMBL" id="MIGC01002047">
    <property type="protein sequence ID" value="PHJ21751.1"/>
    <property type="molecule type" value="Genomic_DNA"/>
</dbReference>
<keyword evidence="1" id="KW-0472">Membrane</keyword>
<dbReference type="GeneID" id="94427805"/>
<keyword evidence="1" id="KW-1133">Transmembrane helix</keyword>
<keyword evidence="1" id="KW-0812">Transmembrane</keyword>
<keyword evidence="3" id="KW-1185">Reference proteome</keyword>
<name>A0A2C6KBN2_9APIC</name>
<organism evidence="2 3">
    <name type="scientific">Cystoisospora suis</name>
    <dbReference type="NCBI Taxonomy" id="483139"/>
    <lineage>
        <taxon>Eukaryota</taxon>
        <taxon>Sar</taxon>
        <taxon>Alveolata</taxon>
        <taxon>Apicomplexa</taxon>
        <taxon>Conoidasida</taxon>
        <taxon>Coccidia</taxon>
        <taxon>Eucoccidiorida</taxon>
        <taxon>Eimeriorina</taxon>
        <taxon>Sarcocystidae</taxon>
        <taxon>Cystoisospora</taxon>
    </lineage>
</organism>
<dbReference type="AlphaFoldDB" id="A0A2C6KBN2"/>
<protein>
    <recommendedName>
        <fullName evidence="4">Transmembrane protein</fullName>
    </recommendedName>
</protein>
<dbReference type="VEuPathDB" id="ToxoDB:CSUI_004403"/>
<evidence type="ECO:0000313" key="2">
    <source>
        <dbReference type="EMBL" id="PHJ21751.1"/>
    </source>
</evidence>
<evidence type="ECO:0000313" key="3">
    <source>
        <dbReference type="Proteomes" id="UP000221165"/>
    </source>
</evidence>
<evidence type="ECO:0008006" key="4">
    <source>
        <dbReference type="Google" id="ProtNLM"/>
    </source>
</evidence>
<feature type="non-terminal residue" evidence="2">
    <location>
        <position position="1"/>
    </location>
</feature>
<reference evidence="2 3" key="1">
    <citation type="journal article" date="2017" name="Int. J. Parasitol.">
        <title>The genome of the protozoan parasite Cystoisospora suis and a reverse vaccinology approach to identify vaccine candidates.</title>
        <authorList>
            <person name="Palmieri N."/>
            <person name="Shrestha A."/>
            <person name="Ruttkowski B."/>
            <person name="Beck T."/>
            <person name="Vogl C."/>
            <person name="Tomley F."/>
            <person name="Blake D.P."/>
            <person name="Joachim A."/>
        </authorList>
    </citation>
    <scope>NUCLEOTIDE SEQUENCE [LARGE SCALE GENOMIC DNA]</scope>
    <source>
        <strain evidence="2 3">Wien I</strain>
    </source>
</reference>
<dbReference type="Proteomes" id="UP000221165">
    <property type="component" value="Unassembled WGS sequence"/>
</dbReference>
<accession>A0A2C6KBN2</accession>